<evidence type="ECO:0000313" key="3">
    <source>
        <dbReference type="Proteomes" id="UP001428817"/>
    </source>
</evidence>
<name>A0ABP9PCJ7_9PSEU</name>
<dbReference type="Pfam" id="PF13628">
    <property type="entry name" value="DUF4142"/>
    <property type="match status" value="1"/>
</dbReference>
<gene>
    <name evidence="2" type="ORF">GCM10023321_00460</name>
</gene>
<dbReference type="InterPro" id="IPR025419">
    <property type="entry name" value="DUF4142"/>
</dbReference>
<sequence>MSLSTRVTMLFTLLTSLAVAVLAWVSLPATPTRLATDGGGWTPHESGPVGPADRALLTMLRQDLLWRIPVSQQAGQLARRPAVRAVATTVAADLTELSDRVRAVAVQLAVQLPSQPTGQQQAWSSQLSSTSGGRYDQALLAKLRAGCGQLTPLIAEARAQTRNELVRALADQAAALVDRHTKDLTDLINKP</sequence>
<organism evidence="2 3">
    <name type="scientific">Pseudonocardia eucalypti</name>
    <dbReference type="NCBI Taxonomy" id="648755"/>
    <lineage>
        <taxon>Bacteria</taxon>
        <taxon>Bacillati</taxon>
        <taxon>Actinomycetota</taxon>
        <taxon>Actinomycetes</taxon>
        <taxon>Pseudonocardiales</taxon>
        <taxon>Pseudonocardiaceae</taxon>
        <taxon>Pseudonocardia</taxon>
    </lineage>
</organism>
<evidence type="ECO:0000259" key="1">
    <source>
        <dbReference type="Pfam" id="PF13628"/>
    </source>
</evidence>
<protein>
    <recommendedName>
        <fullName evidence="1">DUF4142 domain-containing protein</fullName>
    </recommendedName>
</protein>
<reference evidence="3" key="1">
    <citation type="journal article" date="2019" name="Int. J. Syst. Evol. Microbiol.">
        <title>The Global Catalogue of Microorganisms (GCM) 10K type strain sequencing project: providing services to taxonomists for standard genome sequencing and annotation.</title>
        <authorList>
            <consortium name="The Broad Institute Genomics Platform"/>
            <consortium name="The Broad Institute Genome Sequencing Center for Infectious Disease"/>
            <person name="Wu L."/>
            <person name="Ma J."/>
        </authorList>
    </citation>
    <scope>NUCLEOTIDE SEQUENCE [LARGE SCALE GENOMIC DNA]</scope>
    <source>
        <strain evidence="3">JCM 18303</strain>
    </source>
</reference>
<dbReference type="EMBL" id="BAABJP010000001">
    <property type="protein sequence ID" value="GAA5144345.1"/>
    <property type="molecule type" value="Genomic_DNA"/>
</dbReference>
<dbReference type="Proteomes" id="UP001428817">
    <property type="component" value="Unassembled WGS sequence"/>
</dbReference>
<evidence type="ECO:0000313" key="2">
    <source>
        <dbReference type="EMBL" id="GAA5144345.1"/>
    </source>
</evidence>
<feature type="domain" description="DUF4142" evidence="1">
    <location>
        <begin position="52"/>
        <end position="186"/>
    </location>
</feature>
<accession>A0ABP9PCJ7</accession>
<keyword evidence="3" id="KW-1185">Reference proteome</keyword>
<proteinExistence type="predicted"/>
<comment type="caution">
    <text evidence="2">The sequence shown here is derived from an EMBL/GenBank/DDBJ whole genome shotgun (WGS) entry which is preliminary data.</text>
</comment>